<dbReference type="GO" id="GO:0042597">
    <property type="term" value="C:periplasmic space"/>
    <property type="evidence" value="ECO:0007669"/>
    <property type="project" value="UniProtKB-SubCell"/>
</dbReference>
<comment type="subcellular location">
    <subcellularLocation>
        <location evidence="1">Periplasm</location>
    </subcellularLocation>
</comment>
<accession>A0A9D1Z2U7</accession>
<reference evidence="7" key="2">
    <citation type="submission" date="2021-04" db="EMBL/GenBank/DDBJ databases">
        <authorList>
            <person name="Gilroy R."/>
        </authorList>
    </citation>
    <scope>NUCLEOTIDE SEQUENCE</scope>
    <source>
        <strain evidence="7">CHK33-7979</strain>
    </source>
</reference>
<dbReference type="PANTHER" id="PTHR30024">
    <property type="entry name" value="ALIPHATIC SULFONATES-BINDING PROTEIN-RELATED"/>
    <property type="match status" value="1"/>
</dbReference>
<dbReference type="Gene3D" id="3.40.190.10">
    <property type="entry name" value="Periplasmic binding protein-like II"/>
    <property type="match status" value="2"/>
</dbReference>
<keyword evidence="3 5" id="KW-0732">Signal</keyword>
<dbReference type="GO" id="GO:0042918">
    <property type="term" value="P:alkanesulfonate transmembrane transport"/>
    <property type="evidence" value="ECO:0007669"/>
    <property type="project" value="TreeGrafter"/>
</dbReference>
<dbReference type="PROSITE" id="PS51257">
    <property type="entry name" value="PROKAR_LIPOPROTEIN"/>
    <property type="match status" value="1"/>
</dbReference>
<evidence type="ECO:0000256" key="5">
    <source>
        <dbReference type="SAM" id="SignalP"/>
    </source>
</evidence>
<sequence>MKKITALLLAIAMVLSLAACGGGAATTPAPSESTPAESNQPAETAGTEAVEPITLRIGYMPNYASLWGVLSAMNKGYFEEEGITVDLWEFADGPSEVAAMEGGSIDLAYIGKGAHTLCIQGRAVIFAPSSVHTTDKIVVSADSGVETIEDLAGKRIAYSSGSSSESTLNSALTQAGLTMDDVELFDMDVSYMVSAMVSGSVDVAVAWNPYTTEILNQVEGSKEIVFSNGSINLSSWICLPTYAEENRDVLLRFSRALYKGMDYGSNPDNWEEVAQWCADQTKTSLEANLAQTGDAEWFNIATLTDTLQDGTMEGYYEHLQQDFLDAGTITPDEAVDVNTFTLFDVMKEALGI</sequence>
<dbReference type="EMBL" id="DXCX01000016">
    <property type="protein sequence ID" value="HIY72620.1"/>
    <property type="molecule type" value="Genomic_DNA"/>
</dbReference>
<dbReference type="Pfam" id="PF09084">
    <property type="entry name" value="NMT1"/>
    <property type="match status" value="1"/>
</dbReference>
<reference evidence="7" key="1">
    <citation type="journal article" date="2021" name="PeerJ">
        <title>Extensive microbial diversity within the chicken gut microbiome revealed by metagenomics and culture.</title>
        <authorList>
            <person name="Gilroy R."/>
            <person name="Ravi A."/>
            <person name="Getino M."/>
            <person name="Pursley I."/>
            <person name="Horton D.L."/>
            <person name="Alikhan N.F."/>
            <person name="Baker D."/>
            <person name="Gharbi K."/>
            <person name="Hall N."/>
            <person name="Watson M."/>
            <person name="Adriaenssens E.M."/>
            <person name="Foster-Nyarko E."/>
            <person name="Jarju S."/>
            <person name="Secka A."/>
            <person name="Antonio M."/>
            <person name="Oren A."/>
            <person name="Chaudhuri R.R."/>
            <person name="La Ragione R."/>
            <person name="Hildebrand F."/>
            <person name="Pallen M.J."/>
        </authorList>
    </citation>
    <scope>NUCLEOTIDE SEQUENCE</scope>
    <source>
        <strain evidence="7">CHK33-7979</strain>
    </source>
</reference>
<evidence type="ECO:0000256" key="4">
    <source>
        <dbReference type="SAM" id="MobiDB-lite"/>
    </source>
</evidence>
<comment type="similarity">
    <text evidence="2">Belongs to the bacterial solute-binding protein SsuA/TauA family.</text>
</comment>
<dbReference type="InterPro" id="IPR015168">
    <property type="entry name" value="SsuA/THI5"/>
</dbReference>
<feature type="domain" description="SsuA/THI5-like" evidence="6">
    <location>
        <begin position="68"/>
        <end position="264"/>
    </location>
</feature>
<dbReference type="SUPFAM" id="SSF53850">
    <property type="entry name" value="Periplasmic binding protein-like II"/>
    <property type="match status" value="1"/>
</dbReference>
<name>A0A9D1Z2U7_9FIRM</name>
<evidence type="ECO:0000256" key="2">
    <source>
        <dbReference type="ARBA" id="ARBA00010742"/>
    </source>
</evidence>
<protein>
    <submittedName>
        <fullName evidence="7">ABC transporter substrate-binding protein</fullName>
    </submittedName>
</protein>
<organism evidence="7 8">
    <name type="scientific">Candidatus Intestinimonas merdavium</name>
    <dbReference type="NCBI Taxonomy" id="2838622"/>
    <lineage>
        <taxon>Bacteria</taxon>
        <taxon>Bacillati</taxon>
        <taxon>Bacillota</taxon>
        <taxon>Clostridia</taxon>
        <taxon>Eubacteriales</taxon>
        <taxon>Intestinimonas</taxon>
    </lineage>
</organism>
<evidence type="ECO:0000259" key="6">
    <source>
        <dbReference type="Pfam" id="PF09084"/>
    </source>
</evidence>
<feature type="chain" id="PRO_5039039137" evidence="5">
    <location>
        <begin position="19"/>
        <end position="352"/>
    </location>
</feature>
<feature type="compositionally biased region" description="Polar residues" evidence="4">
    <location>
        <begin position="31"/>
        <end position="42"/>
    </location>
</feature>
<gene>
    <name evidence="7" type="ORF">H9826_01415</name>
</gene>
<evidence type="ECO:0000256" key="1">
    <source>
        <dbReference type="ARBA" id="ARBA00004418"/>
    </source>
</evidence>
<dbReference type="AlphaFoldDB" id="A0A9D1Z2U7"/>
<feature type="region of interest" description="Disordered" evidence="4">
    <location>
        <begin position="26"/>
        <end position="47"/>
    </location>
</feature>
<proteinExistence type="inferred from homology"/>
<evidence type="ECO:0000313" key="7">
    <source>
        <dbReference type="EMBL" id="HIY72620.1"/>
    </source>
</evidence>
<dbReference type="PANTHER" id="PTHR30024:SF47">
    <property type="entry name" value="TAURINE-BINDING PERIPLASMIC PROTEIN"/>
    <property type="match status" value="1"/>
</dbReference>
<dbReference type="Proteomes" id="UP000886824">
    <property type="component" value="Unassembled WGS sequence"/>
</dbReference>
<comment type="caution">
    <text evidence="7">The sequence shown here is derived from an EMBL/GenBank/DDBJ whole genome shotgun (WGS) entry which is preliminary data.</text>
</comment>
<feature type="signal peptide" evidence="5">
    <location>
        <begin position="1"/>
        <end position="18"/>
    </location>
</feature>
<evidence type="ECO:0000256" key="3">
    <source>
        <dbReference type="ARBA" id="ARBA00022729"/>
    </source>
</evidence>
<evidence type="ECO:0000313" key="8">
    <source>
        <dbReference type="Proteomes" id="UP000886824"/>
    </source>
</evidence>